<dbReference type="AlphaFoldDB" id="A0A1H1TJP8"/>
<proteinExistence type="predicted"/>
<feature type="binding site" evidence="1">
    <location>
        <position position="187"/>
    </location>
    <ligand>
        <name>Zn(2+)</name>
        <dbReference type="ChEBI" id="CHEBI:29105"/>
    </ligand>
</feature>
<dbReference type="InterPro" id="IPR052891">
    <property type="entry name" value="DNA-3mA_glycosylase"/>
</dbReference>
<dbReference type="RefSeq" id="WP_091729612.1">
    <property type="nucleotide sequence ID" value="NZ_LT629757.1"/>
</dbReference>
<dbReference type="PANTHER" id="PTHR30037">
    <property type="entry name" value="DNA-3-METHYLADENINE GLYCOSYLASE 1"/>
    <property type="match status" value="1"/>
</dbReference>
<evidence type="ECO:0000313" key="2">
    <source>
        <dbReference type="EMBL" id="SDS60196.1"/>
    </source>
</evidence>
<dbReference type="GO" id="GO:0008725">
    <property type="term" value="F:DNA-3-methyladenine glycosylase activity"/>
    <property type="evidence" value="ECO:0007669"/>
    <property type="project" value="InterPro"/>
</dbReference>
<reference evidence="3" key="1">
    <citation type="submission" date="2016-10" db="EMBL/GenBank/DDBJ databases">
        <authorList>
            <person name="Varghese N."/>
            <person name="Submissions S."/>
        </authorList>
    </citation>
    <scope>NUCLEOTIDE SEQUENCE [LARGE SCALE GENOMIC DNA]</scope>
    <source>
        <strain evidence="3">DSM 22127</strain>
    </source>
</reference>
<dbReference type="SUPFAM" id="SSF48150">
    <property type="entry name" value="DNA-glycosylase"/>
    <property type="match status" value="1"/>
</dbReference>
<dbReference type="Pfam" id="PF03352">
    <property type="entry name" value="Adenine_glyco"/>
    <property type="match status" value="1"/>
</dbReference>
<name>A0A1H1TJP8_9ACTN</name>
<dbReference type="InterPro" id="IPR005019">
    <property type="entry name" value="Adenine_glyco"/>
</dbReference>
<dbReference type="STRING" id="642780.SAMN04488570_2251"/>
<gene>
    <name evidence="2" type="ORF">SAMN04488570_2251</name>
</gene>
<keyword evidence="3" id="KW-1185">Reference proteome</keyword>
<keyword evidence="1" id="KW-0479">Metal-binding</keyword>
<sequence length="198" mass="21627">MSDPGVDGTELGEDGVRRCPWAAAPGTMRDYHDTEWGRPVTDERGLFERLCLEGFQAGLSWSTILHKRERFREVFHGFEVDAVAAMDEGDVERLMGDTGIVRNRAKIEATLRNARATVALRSQEGLVALVAAYAPETDPEPRVPAEVPTTSPGSAALSKELRRRGFSFVGPTTMHALMEATGLVDTHLVGCHVRGVAR</sequence>
<dbReference type="OrthoDB" id="9807664at2"/>
<dbReference type="GO" id="GO:0006284">
    <property type="term" value="P:base-excision repair"/>
    <property type="evidence" value="ECO:0007669"/>
    <property type="project" value="InterPro"/>
</dbReference>
<dbReference type="InterPro" id="IPR011257">
    <property type="entry name" value="DNA_glycosylase"/>
</dbReference>
<dbReference type="GO" id="GO:0046872">
    <property type="term" value="F:metal ion binding"/>
    <property type="evidence" value="ECO:0007669"/>
    <property type="project" value="UniProtKB-KW"/>
</dbReference>
<feature type="binding site" evidence="1">
    <location>
        <position position="32"/>
    </location>
    <ligand>
        <name>Zn(2+)</name>
        <dbReference type="ChEBI" id="CHEBI:29105"/>
    </ligand>
</feature>
<organism evidence="2 3">
    <name type="scientific">Nocardioides scoriae</name>
    <dbReference type="NCBI Taxonomy" id="642780"/>
    <lineage>
        <taxon>Bacteria</taxon>
        <taxon>Bacillati</taxon>
        <taxon>Actinomycetota</taxon>
        <taxon>Actinomycetes</taxon>
        <taxon>Propionibacteriales</taxon>
        <taxon>Nocardioidaceae</taxon>
        <taxon>Nocardioides</taxon>
    </lineage>
</organism>
<dbReference type="Proteomes" id="UP000198859">
    <property type="component" value="Chromosome I"/>
</dbReference>
<evidence type="ECO:0000313" key="3">
    <source>
        <dbReference type="Proteomes" id="UP000198859"/>
    </source>
</evidence>
<keyword evidence="1" id="KW-0862">Zinc</keyword>
<feature type="binding site" evidence="1">
    <location>
        <position position="191"/>
    </location>
    <ligand>
        <name>Zn(2+)</name>
        <dbReference type="ChEBI" id="CHEBI:29105"/>
    </ligand>
</feature>
<feature type="binding site" evidence="1">
    <location>
        <position position="19"/>
    </location>
    <ligand>
        <name>Zn(2+)</name>
        <dbReference type="ChEBI" id="CHEBI:29105"/>
    </ligand>
</feature>
<protein>
    <submittedName>
        <fullName evidence="2">DNA-3-methyladenine glycosylase I</fullName>
    </submittedName>
</protein>
<dbReference type="Gene3D" id="1.10.340.30">
    <property type="entry name" value="Hypothetical protein, domain 2"/>
    <property type="match status" value="1"/>
</dbReference>
<accession>A0A1H1TJP8</accession>
<dbReference type="PANTHER" id="PTHR30037:SF4">
    <property type="entry name" value="DNA-3-METHYLADENINE GLYCOSYLASE I"/>
    <property type="match status" value="1"/>
</dbReference>
<evidence type="ECO:0000256" key="1">
    <source>
        <dbReference type="PIRSR" id="PIRSR605019-1"/>
    </source>
</evidence>
<dbReference type="EMBL" id="LT629757">
    <property type="protein sequence ID" value="SDS60196.1"/>
    <property type="molecule type" value="Genomic_DNA"/>
</dbReference>